<proteinExistence type="predicted"/>
<comment type="caution">
    <text evidence="1">The sequence shown here is derived from an EMBL/GenBank/DDBJ whole genome shotgun (WGS) entry which is preliminary data.</text>
</comment>
<accession>A0A1J8Q6S9</accession>
<organism evidence="1 2">
    <name type="scientific">Rhizopogon vesiculosus</name>
    <dbReference type="NCBI Taxonomy" id="180088"/>
    <lineage>
        <taxon>Eukaryota</taxon>
        <taxon>Fungi</taxon>
        <taxon>Dikarya</taxon>
        <taxon>Basidiomycota</taxon>
        <taxon>Agaricomycotina</taxon>
        <taxon>Agaricomycetes</taxon>
        <taxon>Agaricomycetidae</taxon>
        <taxon>Boletales</taxon>
        <taxon>Suillineae</taxon>
        <taxon>Rhizopogonaceae</taxon>
        <taxon>Rhizopogon</taxon>
    </lineage>
</organism>
<dbReference type="Proteomes" id="UP000183567">
    <property type="component" value="Unassembled WGS sequence"/>
</dbReference>
<reference evidence="1 2" key="1">
    <citation type="submission" date="2016-03" db="EMBL/GenBank/DDBJ databases">
        <title>Comparative genomics of the ectomycorrhizal sister species Rhizopogon vinicolor and Rhizopogon vesiculosus (Basidiomycota: Boletales) reveals a divergence of the mating type B locus.</title>
        <authorList>
            <person name="Mujic A.B."/>
            <person name="Kuo A."/>
            <person name="Tritt A."/>
            <person name="Lipzen A."/>
            <person name="Chen C."/>
            <person name="Johnson J."/>
            <person name="Sharma A."/>
            <person name="Barry K."/>
            <person name="Grigoriev I.V."/>
            <person name="Spatafora J.W."/>
        </authorList>
    </citation>
    <scope>NUCLEOTIDE SEQUENCE [LARGE SCALE GENOMIC DNA]</scope>
    <source>
        <strain evidence="1 2">AM-OR11-056</strain>
    </source>
</reference>
<sequence>MYKRASNVYDDDLLERAHDNTAMILTFAKLGCSTLNHPLYLHHWNAAQIL</sequence>
<dbReference type="EMBL" id="LVVM01006042">
    <property type="protein sequence ID" value="OJA09032.1"/>
    <property type="molecule type" value="Genomic_DNA"/>
</dbReference>
<evidence type="ECO:0000313" key="1">
    <source>
        <dbReference type="EMBL" id="OJA09032.1"/>
    </source>
</evidence>
<dbReference type="AlphaFoldDB" id="A0A1J8Q6S9"/>
<name>A0A1J8Q6S9_9AGAM</name>
<protein>
    <submittedName>
        <fullName evidence="1">Uncharacterized protein</fullName>
    </submittedName>
</protein>
<gene>
    <name evidence="1" type="ORF">AZE42_11089</name>
</gene>
<keyword evidence="2" id="KW-1185">Reference proteome</keyword>
<evidence type="ECO:0000313" key="2">
    <source>
        <dbReference type="Proteomes" id="UP000183567"/>
    </source>
</evidence>